<dbReference type="EMBL" id="CP163302">
    <property type="protein sequence ID" value="XDP45071.1"/>
    <property type="molecule type" value="Genomic_DNA"/>
</dbReference>
<sequence length="322" mass="33628">MTTEPETSPPGTPRTAASPLRVAIHGEPMPFLTAAITAGGGTVVGLEDEPEVLVLDHGNPKHELLDALHDASSIRWVQLPSAGIESYADALAAYPDKVWTSAKGAYAKPVAEHALALTLALLRHLPERARARSWAPATGTSLHGLRAVVIGAGGVGLEILRLFRVFDVEVDVVRRTLVAVPGARRTTTPAHLAEHLAEADVVVVAAALTADTSKLIGAPELALMKPSAVLVNIARGGLVDTDAVVEALRAGSIAGAALDVTDPEPLPDGHPLWDEPHALITPHAADTLEMIRPLLGERVTENLRRFAAGAELEGLVDAAAGY</sequence>
<keyword evidence="1" id="KW-0560">Oxidoreductase</keyword>
<evidence type="ECO:0000259" key="3">
    <source>
        <dbReference type="SMART" id="SM01002"/>
    </source>
</evidence>
<dbReference type="Pfam" id="PF02826">
    <property type="entry name" value="2-Hacid_dh_C"/>
    <property type="match status" value="1"/>
</dbReference>
<dbReference type="InterPro" id="IPR007698">
    <property type="entry name" value="AlaDH/PNT_NAD(H)-bd"/>
</dbReference>
<dbReference type="InterPro" id="IPR006140">
    <property type="entry name" value="D-isomer_DH_NAD-bd"/>
</dbReference>
<dbReference type="AlphaFoldDB" id="A0AB39L295"/>
<dbReference type="Gene3D" id="3.40.50.720">
    <property type="entry name" value="NAD(P)-binding Rossmann-like Domain"/>
    <property type="match status" value="2"/>
</dbReference>
<dbReference type="KEGG" id="spue:AB5L97_17680"/>
<evidence type="ECO:0000256" key="2">
    <source>
        <dbReference type="ARBA" id="ARBA00023027"/>
    </source>
</evidence>
<accession>A0AB39L295</accession>
<gene>
    <name evidence="4" type="ORF">AB5L97_17680</name>
</gene>
<dbReference type="SUPFAM" id="SSF51735">
    <property type="entry name" value="NAD(P)-binding Rossmann-fold domains"/>
    <property type="match status" value="1"/>
</dbReference>
<proteinExistence type="predicted"/>
<evidence type="ECO:0000313" key="4">
    <source>
        <dbReference type="EMBL" id="XDP45071.1"/>
    </source>
</evidence>
<dbReference type="PANTHER" id="PTHR43333">
    <property type="entry name" value="2-HACID_DH_C DOMAIN-CONTAINING PROTEIN"/>
    <property type="match status" value="1"/>
</dbReference>
<reference evidence="4" key="1">
    <citation type="submission" date="2024-07" db="EMBL/GenBank/DDBJ databases">
        <authorList>
            <person name="fu j."/>
        </authorList>
    </citation>
    <scope>NUCLEOTIDE SEQUENCE</scope>
    <source>
        <strain evidence="4">P10A9</strain>
    </source>
</reference>
<dbReference type="InterPro" id="IPR036291">
    <property type="entry name" value="NAD(P)-bd_dom_sf"/>
</dbReference>
<feature type="domain" description="Alanine dehydrogenase/pyridine nucleotide transhydrogenase NAD(H)-binding" evidence="3">
    <location>
        <begin position="131"/>
        <end position="251"/>
    </location>
</feature>
<dbReference type="GO" id="GO:0016616">
    <property type="term" value="F:oxidoreductase activity, acting on the CH-OH group of donors, NAD or NADP as acceptor"/>
    <property type="evidence" value="ECO:0007669"/>
    <property type="project" value="UniProtKB-ARBA"/>
</dbReference>
<dbReference type="SMART" id="SM01002">
    <property type="entry name" value="AlaDh_PNT_C"/>
    <property type="match status" value="1"/>
</dbReference>
<dbReference type="RefSeq" id="WP_369045653.1">
    <property type="nucleotide sequence ID" value="NZ_CP163302.1"/>
</dbReference>
<dbReference type="GO" id="GO:0051287">
    <property type="term" value="F:NAD binding"/>
    <property type="evidence" value="ECO:0007669"/>
    <property type="project" value="InterPro"/>
</dbReference>
<evidence type="ECO:0000256" key="1">
    <source>
        <dbReference type="ARBA" id="ARBA00023002"/>
    </source>
</evidence>
<dbReference type="InterPro" id="IPR029753">
    <property type="entry name" value="D-isomer_DH_CS"/>
</dbReference>
<dbReference type="PANTHER" id="PTHR43333:SF1">
    <property type="entry name" value="D-ISOMER SPECIFIC 2-HYDROXYACID DEHYDROGENASE NAD-BINDING DOMAIN-CONTAINING PROTEIN"/>
    <property type="match status" value="1"/>
</dbReference>
<name>A0AB39L295_9MICC</name>
<protein>
    <submittedName>
        <fullName evidence="4">NAD(P)-dependent oxidoreductase</fullName>
    </submittedName>
</protein>
<organism evidence="4">
    <name type="scientific">Sinomonas puerhi</name>
    <dbReference type="NCBI Taxonomy" id="3238584"/>
    <lineage>
        <taxon>Bacteria</taxon>
        <taxon>Bacillati</taxon>
        <taxon>Actinomycetota</taxon>
        <taxon>Actinomycetes</taxon>
        <taxon>Micrococcales</taxon>
        <taxon>Micrococcaceae</taxon>
        <taxon>Sinomonas</taxon>
    </lineage>
</organism>
<keyword evidence="2" id="KW-0520">NAD</keyword>
<dbReference type="PROSITE" id="PS00671">
    <property type="entry name" value="D_2_HYDROXYACID_DH_3"/>
    <property type="match status" value="1"/>
</dbReference>